<organism evidence="1 2">
    <name type="scientific">Arabidopsis thaliana</name>
    <name type="common">Mouse-ear cress</name>
    <dbReference type="NCBI Taxonomy" id="3702"/>
    <lineage>
        <taxon>Eukaryota</taxon>
        <taxon>Viridiplantae</taxon>
        <taxon>Streptophyta</taxon>
        <taxon>Embryophyta</taxon>
        <taxon>Tracheophyta</taxon>
        <taxon>Spermatophyta</taxon>
        <taxon>Magnoliopsida</taxon>
        <taxon>eudicotyledons</taxon>
        <taxon>Gunneridae</taxon>
        <taxon>Pentapetalae</taxon>
        <taxon>rosids</taxon>
        <taxon>malvids</taxon>
        <taxon>Brassicales</taxon>
        <taxon>Brassicaceae</taxon>
        <taxon>Camelineae</taxon>
        <taxon>Arabidopsis</taxon>
    </lineage>
</organism>
<protein>
    <submittedName>
        <fullName evidence="1">Uncharacterized protein</fullName>
    </submittedName>
</protein>
<evidence type="ECO:0000313" key="2">
    <source>
        <dbReference type="Proteomes" id="UP000434276"/>
    </source>
</evidence>
<sequence length="74" mass="8850">MGEMEPEAAKELALCWRYFPKDWFQFSWNFPGTGVYQMMKARKRMMKLIKETVLKKRASGEELGEFFKIIFGEM</sequence>
<proteinExistence type="predicted"/>
<dbReference type="Proteomes" id="UP000434276">
    <property type="component" value="Unassembled WGS sequence"/>
</dbReference>
<name>A0A5S9XSV6_ARATH</name>
<dbReference type="EMBL" id="CACSHJ010000095">
    <property type="protein sequence ID" value="CAA0395343.1"/>
    <property type="molecule type" value="Genomic_DNA"/>
</dbReference>
<dbReference type="OrthoDB" id="10433014at2759"/>
<reference evidence="1 2" key="1">
    <citation type="submission" date="2019-12" db="EMBL/GenBank/DDBJ databases">
        <authorList>
            <person name="Jiao W.-B."/>
            <person name="Schneeberger K."/>
        </authorList>
    </citation>
    <scope>NUCLEOTIDE SEQUENCE [LARGE SCALE GENOMIC DNA]</scope>
    <source>
        <strain evidence="2">cv. C24</strain>
    </source>
</reference>
<dbReference type="AlphaFoldDB" id="A0A5S9XSV6"/>
<gene>
    <name evidence="1" type="ORF">C24_LOCUS18090</name>
</gene>
<accession>A0A5S9XSV6</accession>
<evidence type="ECO:0000313" key="1">
    <source>
        <dbReference type="EMBL" id="CAA0395343.1"/>
    </source>
</evidence>